<name>A0ABD6ELU4_9BILA</name>
<evidence type="ECO:0000256" key="5">
    <source>
        <dbReference type="SAM" id="Phobius"/>
    </source>
</evidence>
<reference evidence="6 7" key="1">
    <citation type="submission" date="2024-08" db="EMBL/GenBank/DDBJ databases">
        <title>Gnathostoma spinigerum genome.</title>
        <authorList>
            <person name="Gonzalez-Bertolin B."/>
            <person name="Monzon S."/>
            <person name="Zaballos A."/>
            <person name="Jimenez P."/>
            <person name="Dekumyoy P."/>
            <person name="Varona S."/>
            <person name="Cuesta I."/>
            <person name="Sumanam S."/>
            <person name="Adisakwattana P."/>
            <person name="Gasser R.B."/>
            <person name="Hernandez-Gonzalez A."/>
            <person name="Young N.D."/>
            <person name="Perteguer M.J."/>
        </authorList>
    </citation>
    <scope>NUCLEOTIDE SEQUENCE [LARGE SCALE GENOMIC DNA]</scope>
    <source>
        <strain evidence="6">AL3</strain>
        <tissue evidence="6">Liver</tissue>
    </source>
</reference>
<dbReference type="Gene3D" id="1.20.1250.20">
    <property type="entry name" value="MFS general substrate transporter like domains"/>
    <property type="match status" value="1"/>
</dbReference>
<dbReference type="AlphaFoldDB" id="A0ABD6ELU4"/>
<dbReference type="EMBL" id="JBGFUD010005665">
    <property type="protein sequence ID" value="MFH4980515.1"/>
    <property type="molecule type" value="Genomic_DNA"/>
</dbReference>
<dbReference type="PANTHER" id="PTHR24064">
    <property type="entry name" value="SOLUTE CARRIER FAMILY 22 MEMBER"/>
    <property type="match status" value="1"/>
</dbReference>
<evidence type="ECO:0000256" key="1">
    <source>
        <dbReference type="ARBA" id="ARBA00004141"/>
    </source>
</evidence>
<evidence type="ECO:0000256" key="4">
    <source>
        <dbReference type="ARBA" id="ARBA00023136"/>
    </source>
</evidence>
<dbReference type="InterPro" id="IPR036259">
    <property type="entry name" value="MFS_trans_sf"/>
</dbReference>
<sequence>MLVQRVWLFNIFSVKKKWAIAVPVTIGCKHERVNVNNVRLSVNVNGRQYKTMSSIEAVDESRSNKIIVDADRPKHRTTSIISYTHFEEVLERINPFGKFQIFACICICIASIHWAGNHAFTNELGSIEPIWECRSVNNESEITRIQPPTNDEKCTILKNNCSEYWSEPSNHRFHSIVSVWKLICSEKNKQSYILIFQSAGCILGSVLGGHIGDYFGRKPGFYAGQLCLIVTSIMTTAAVSWLSFAICRFVSGMFYGMIEVTSLTLMVEYTSNKFRLIPIACFQWAIPYIVMALIAFLTEDWQWYLVFLNLFTAPIALGFTLFFESPRWLITSNQLDKASEVLNDIASHRWNNRDATFTANDLNLIPRDSYEKKKFYNVLHLFSSRRLVKQTFMQLLSMFTYGLTSNTFAFSIIGGQGKRFHFVYF</sequence>
<feature type="transmembrane region" description="Helical" evidence="5">
    <location>
        <begin position="395"/>
        <end position="415"/>
    </location>
</feature>
<keyword evidence="2 5" id="KW-0812">Transmembrane</keyword>
<evidence type="ECO:0000256" key="2">
    <source>
        <dbReference type="ARBA" id="ARBA00022692"/>
    </source>
</evidence>
<accession>A0ABD6ELU4</accession>
<comment type="subcellular location">
    <subcellularLocation>
        <location evidence="1">Membrane</location>
        <topology evidence="1">Multi-pass membrane protein</topology>
    </subcellularLocation>
</comment>
<gene>
    <name evidence="6" type="ORF">AB6A40_007224</name>
</gene>
<dbReference type="InterPro" id="IPR005828">
    <property type="entry name" value="MFS_sugar_transport-like"/>
</dbReference>
<keyword evidence="4 5" id="KW-0472">Membrane</keyword>
<dbReference type="InterPro" id="IPR005829">
    <property type="entry name" value="Sugar_transporter_CS"/>
</dbReference>
<dbReference type="PROSITE" id="PS51257">
    <property type="entry name" value="PROKAR_LIPOPROTEIN"/>
    <property type="match status" value="1"/>
</dbReference>
<dbReference type="Proteomes" id="UP001608902">
    <property type="component" value="Unassembled WGS sequence"/>
</dbReference>
<feature type="transmembrane region" description="Helical" evidence="5">
    <location>
        <begin position="221"/>
        <end position="246"/>
    </location>
</feature>
<feature type="transmembrane region" description="Helical" evidence="5">
    <location>
        <begin position="303"/>
        <end position="323"/>
    </location>
</feature>
<comment type="caution">
    <text evidence="6">The sequence shown here is derived from an EMBL/GenBank/DDBJ whole genome shotgun (WGS) entry which is preliminary data.</text>
</comment>
<evidence type="ECO:0000313" key="6">
    <source>
        <dbReference type="EMBL" id="MFH4980515.1"/>
    </source>
</evidence>
<organism evidence="6 7">
    <name type="scientific">Gnathostoma spinigerum</name>
    <dbReference type="NCBI Taxonomy" id="75299"/>
    <lineage>
        <taxon>Eukaryota</taxon>
        <taxon>Metazoa</taxon>
        <taxon>Ecdysozoa</taxon>
        <taxon>Nematoda</taxon>
        <taxon>Chromadorea</taxon>
        <taxon>Rhabditida</taxon>
        <taxon>Spirurina</taxon>
        <taxon>Gnathostomatomorpha</taxon>
        <taxon>Gnathostomatoidea</taxon>
        <taxon>Gnathostomatidae</taxon>
        <taxon>Gnathostoma</taxon>
    </lineage>
</organism>
<dbReference type="GO" id="GO:0016020">
    <property type="term" value="C:membrane"/>
    <property type="evidence" value="ECO:0007669"/>
    <property type="project" value="UniProtKB-SubCell"/>
</dbReference>
<dbReference type="SUPFAM" id="SSF103473">
    <property type="entry name" value="MFS general substrate transporter"/>
    <property type="match status" value="1"/>
</dbReference>
<evidence type="ECO:0000256" key="3">
    <source>
        <dbReference type="ARBA" id="ARBA00022989"/>
    </source>
</evidence>
<proteinExistence type="predicted"/>
<dbReference type="PROSITE" id="PS00217">
    <property type="entry name" value="SUGAR_TRANSPORT_2"/>
    <property type="match status" value="1"/>
</dbReference>
<evidence type="ECO:0000313" key="7">
    <source>
        <dbReference type="Proteomes" id="UP001608902"/>
    </source>
</evidence>
<protein>
    <submittedName>
        <fullName evidence="6">Uncharacterized protein</fullName>
    </submittedName>
</protein>
<keyword evidence="7" id="KW-1185">Reference proteome</keyword>
<feature type="transmembrane region" description="Helical" evidence="5">
    <location>
        <begin position="276"/>
        <end position="297"/>
    </location>
</feature>
<dbReference type="Pfam" id="PF00083">
    <property type="entry name" value="Sugar_tr"/>
    <property type="match status" value="1"/>
</dbReference>
<feature type="transmembrane region" description="Helical" evidence="5">
    <location>
        <begin position="191"/>
        <end position="209"/>
    </location>
</feature>
<keyword evidence="3 5" id="KW-1133">Transmembrane helix</keyword>